<dbReference type="PRINTS" id="PR00095">
    <property type="entry name" value="ANTSNTHASEI"/>
</dbReference>
<dbReference type="InterPro" id="IPR015890">
    <property type="entry name" value="Chorismate_C"/>
</dbReference>
<reference evidence="2 3" key="1">
    <citation type="journal article" date="2025" name="Int. J. Syst. Evol. Microbiol.">
        <title>Desulfovibrio falkowii sp. nov., Porphyromonas miyakawae sp. nov., Mediterraneibacter flintii sp. nov. and Owariibacterium komagatae gen. nov., sp. nov., isolated from human faeces.</title>
        <authorList>
            <person name="Hamaguchi T."/>
            <person name="Ohara M."/>
            <person name="Hisatomi A."/>
            <person name="Sekiguchi K."/>
            <person name="Takeda J.I."/>
            <person name="Ueyama J."/>
            <person name="Ito M."/>
            <person name="Nishiwaki H."/>
            <person name="Ogi T."/>
            <person name="Hirayama M."/>
            <person name="Ohkuma M."/>
            <person name="Sakamoto M."/>
            <person name="Ohno K."/>
        </authorList>
    </citation>
    <scope>NUCLEOTIDE SEQUENCE [LARGE SCALE GENOMIC DNA]</scope>
    <source>
        <strain evidence="2 3">13CB8C</strain>
    </source>
</reference>
<dbReference type="InterPro" id="IPR019999">
    <property type="entry name" value="Anth_synth_I-like"/>
</dbReference>
<keyword evidence="3" id="KW-1185">Reference proteome</keyword>
<dbReference type="Proteomes" id="UP001628192">
    <property type="component" value="Unassembled WGS sequence"/>
</dbReference>
<name>A0ABQ0ECJ6_9BACT</name>
<dbReference type="EMBL" id="BAAFSG010000001">
    <property type="protein sequence ID" value="GAB1255387.1"/>
    <property type="molecule type" value="Genomic_DNA"/>
</dbReference>
<dbReference type="Pfam" id="PF00425">
    <property type="entry name" value="Chorismate_bind"/>
    <property type="match status" value="1"/>
</dbReference>
<feature type="domain" description="Chorismate-utilising enzyme C-terminal" evidence="1">
    <location>
        <begin position="77"/>
        <end position="320"/>
    </location>
</feature>
<accession>A0ABQ0ECJ6</accession>
<sequence length="325" mass="36836">MFYSDISLVRELINKASPEGRPYLFAVNFEGDEALFIENPLHQQAIGFCTPSAGNKKTRHTKDQKGDIAPEPLPPELYKRKWDIVQKALLRGDTYLTNLTVRTPIHCTTSLESIFLQSSSPYQLYIPERFVCFSPERFVKISSTGRIFTNPMKGTIDAALPNAEQSLLDDIKETEEHNTIVDLLRNDISMWADDVHIKRFRYVEKITTNAGELFQASSEIEGQLPNDYRQHMGDIIFDMLPAGSCTGAPKKSTVDIIRQAEGENRGYYTGVFGYFDGSSLDSAVLIRFIEKENGSFFFRSGGGVTARSNWKNEYQETLQKIYLPL</sequence>
<dbReference type="NCBIfam" id="NF005486">
    <property type="entry name" value="PRK07093.1"/>
    <property type="match status" value="1"/>
</dbReference>
<dbReference type="PANTHER" id="PTHR11236:SF50">
    <property type="entry name" value="AMINODEOXYCHORISMATE SYNTHASE COMPONENT 1"/>
    <property type="match status" value="1"/>
</dbReference>
<dbReference type="InterPro" id="IPR005801">
    <property type="entry name" value="ADC_synthase"/>
</dbReference>
<protein>
    <submittedName>
        <fullName evidence="2">Aminodeoxychorismate synthase component I</fullName>
    </submittedName>
</protein>
<evidence type="ECO:0000313" key="3">
    <source>
        <dbReference type="Proteomes" id="UP001628192"/>
    </source>
</evidence>
<dbReference type="PANTHER" id="PTHR11236">
    <property type="entry name" value="AMINOBENZOATE/ANTHRANILATE SYNTHASE"/>
    <property type="match status" value="1"/>
</dbReference>
<dbReference type="SUPFAM" id="SSF56322">
    <property type="entry name" value="ADC synthase"/>
    <property type="match status" value="1"/>
</dbReference>
<gene>
    <name evidence="2" type="ORF">Defa_28740</name>
</gene>
<comment type="caution">
    <text evidence="2">The sequence shown here is derived from an EMBL/GenBank/DDBJ whole genome shotgun (WGS) entry which is preliminary data.</text>
</comment>
<organism evidence="2 3">
    <name type="scientific">Desulfovibrio falkowii</name>
    <dbReference type="NCBI Taxonomy" id="3136602"/>
    <lineage>
        <taxon>Bacteria</taxon>
        <taxon>Pseudomonadati</taxon>
        <taxon>Thermodesulfobacteriota</taxon>
        <taxon>Desulfovibrionia</taxon>
        <taxon>Desulfovibrionales</taxon>
        <taxon>Desulfovibrionaceae</taxon>
        <taxon>Desulfovibrio</taxon>
    </lineage>
</organism>
<proteinExistence type="predicted"/>
<dbReference type="Gene3D" id="3.60.120.10">
    <property type="entry name" value="Anthranilate synthase"/>
    <property type="match status" value="1"/>
</dbReference>
<evidence type="ECO:0000259" key="1">
    <source>
        <dbReference type="Pfam" id="PF00425"/>
    </source>
</evidence>
<evidence type="ECO:0000313" key="2">
    <source>
        <dbReference type="EMBL" id="GAB1255387.1"/>
    </source>
</evidence>